<evidence type="ECO:0000313" key="2">
    <source>
        <dbReference type="Proteomes" id="UP001062846"/>
    </source>
</evidence>
<proteinExistence type="predicted"/>
<comment type="caution">
    <text evidence="1">The sequence shown here is derived from an EMBL/GenBank/DDBJ whole genome shotgun (WGS) entry which is preliminary data.</text>
</comment>
<organism evidence="1 2">
    <name type="scientific">Rhododendron molle</name>
    <name type="common">Chinese azalea</name>
    <name type="synonym">Azalea mollis</name>
    <dbReference type="NCBI Taxonomy" id="49168"/>
    <lineage>
        <taxon>Eukaryota</taxon>
        <taxon>Viridiplantae</taxon>
        <taxon>Streptophyta</taxon>
        <taxon>Embryophyta</taxon>
        <taxon>Tracheophyta</taxon>
        <taxon>Spermatophyta</taxon>
        <taxon>Magnoliopsida</taxon>
        <taxon>eudicotyledons</taxon>
        <taxon>Gunneridae</taxon>
        <taxon>Pentapetalae</taxon>
        <taxon>asterids</taxon>
        <taxon>Ericales</taxon>
        <taxon>Ericaceae</taxon>
        <taxon>Ericoideae</taxon>
        <taxon>Rhodoreae</taxon>
        <taxon>Rhododendron</taxon>
    </lineage>
</organism>
<dbReference type="Proteomes" id="UP001062846">
    <property type="component" value="Chromosome 5"/>
</dbReference>
<evidence type="ECO:0000313" key="1">
    <source>
        <dbReference type="EMBL" id="KAI8554802.1"/>
    </source>
</evidence>
<accession>A0ACC0NQG9</accession>
<protein>
    <submittedName>
        <fullName evidence="1">Uncharacterized protein</fullName>
    </submittedName>
</protein>
<name>A0ACC0NQG9_RHOML</name>
<dbReference type="EMBL" id="CM046392">
    <property type="protein sequence ID" value="KAI8554802.1"/>
    <property type="molecule type" value="Genomic_DNA"/>
</dbReference>
<reference evidence="1" key="1">
    <citation type="submission" date="2022-02" db="EMBL/GenBank/DDBJ databases">
        <title>Plant Genome Project.</title>
        <authorList>
            <person name="Zhang R.-G."/>
        </authorList>
    </citation>
    <scope>NUCLEOTIDE SEQUENCE</scope>
    <source>
        <strain evidence="1">AT1</strain>
    </source>
</reference>
<sequence>MCRRGSPECFPIDDLLDFSNNQTFHHHRLGKHLVLLCVPSDDVAKMEWLSNFVDDSFTDFPSNSFAINVNIRPDMSSHGRSRSKRSRAAAPTIFIETWSSSEQAGDRNSPSPSNNLGRRCKHCASEKTQSEVIHCQSAHGYVVRYWYEILPRCRPDMVQ</sequence>
<gene>
    <name evidence="1" type="ORF">RHMOL_Rhmol05G0125500</name>
</gene>
<keyword evidence="2" id="KW-1185">Reference proteome</keyword>